<accession>A0AAU8NGC8</accession>
<proteinExistence type="predicted"/>
<evidence type="ECO:0000313" key="1">
    <source>
        <dbReference type="EMBL" id="XCP95663.1"/>
    </source>
</evidence>
<dbReference type="InterPro" id="IPR014942">
    <property type="entry name" value="AbiEii"/>
</dbReference>
<gene>
    <name evidence="1" type="ORF">ABXS70_02690</name>
</gene>
<reference evidence="1" key="1">
    <citation type="submission" date="2024-05" db="EMBL/GenBank/DDBJ databases">
        <title>Draft genome assemblies of 36 bacteria isolated from hibernating arctic ground squirrels.</title>
        <authorList>
            <person name="McKee H."/>
            <person name="Mullen L."/>
            <person name="Drown D.M."/>
            <person name="Duddleston K.N."/>
        </authorList>
    </citation>
    <scope>NUCLEOTIDE SEQUENCE</scope>
    <source>
        <strain evidence="1">AN1007</strain>
    </source>
</reference>
<organism evidence="1">
    <name type="scientific">Paenibacillus sp. AN1007</name>
    <dbReference type="NCBI Taxonomy" id="3151385"/>
    <lineage>
        <taxon>Bacteria</taxon>
        <taxon>Bacillati</taxon>
        <taxon>Bacillota</taxon>
        <taxon>Bacilli</taxon>
        <taxon>Bacillales</taxon>
        <taxon>Paenibacillaceae</taxon>
        <taxon>Paenibacillus</taxon>
    </lineage>
</organism>
<dbReference type="RefSeq" id="WP_366293673.1">
    <property type="nucleotide sequence ID" value="NZ_CP159992.1"/>
</dbReference>
<dbReference type="Pfam" id="PF08843">
    <property type="entry name" value="AbiEii"/>
    <property type="match status" value="1"/>
</dbReference>
<name>A0AAU8NGC8_9BACL</name>
<keyword evidence="1" id="KW-0808">Transferase</keyword>
<dbReference type="AlphaFoldDB" id="A0AAU8NGC8"/>
<dbReference type="GO" id="GO:0016740">
    <property type="term" value="F:transferase activity"/>
    <property type="evidence" value="ECO:0007669"/>
    <property type="project" value="UniProtKB-KW"/>
</dbReference>
<dbReference type="EMBL" id="CP159992">
    <property type="protein sequence ID" value="XCP95663.1"/>
    <property type="molecule type" value="Genomic_DNA"/>
</dbReference>
<protein>
    <submittedName>
        <fullName evidence="1">Nucleotidyl transferase AbiEii/AbiGii toxin family protein</fullName>
    </submittedName>
</protein>
<sequence length="149" mass="17143">MSEIKNIPASVSERLKNIAKESGKAFDTLLLLYFQERFLYRLSISDFRDKFILKGGLFLFSQTQFKARPTKDVDFLARQIANELELLRESFIAICSISVPSDGVFFQLDKMTTERIKEDADYEGVRIKVTALLGRMRKRSCSLISDLVM</sequence>